<comment type="caution">
    <text evidence="3">The sequence shown here is derived from an EMBL/GenBank/DDBJ whole genome shotgun (WGS) entry which is preliminary data.</text>
</comment>
<dbReference type="PANTHER" id="PTHR10927:SF2">
    <property type="entry name" value="RESTRICTION OF TELOMERE CAPPING PROTEIN 3"/>
    <property type="match status" value="1"/>
</dbReference>
<dbReference type="Proteomes" id="UP000191522">
    <property type="component" value="Unassembled WGS sequence"/>
</dbReference>
<dbReference type="OMA" id="PEHGKQG"/>
<accession>A0A1V6PCG1</accession>
<dbReference type="EMBL" id="MDYL01000010">
    <property type="protein sequence ID" value="OQD74694.1"/>
    <property type="molecule type" value="Genomic_DNA"/>
</dbReference>
<evidence type="ECO:0000256" key="1">
    <source>
        <dbReference type="SAM" id="MobiDB-lite"/>
    </source>
</evidence>
<name>A0A1V6PCG1_PENDC</name>
<dbReference type="InterPro" id="IPR036786">
    <property type="entry name" value="Ribosome_mat_SBDS_N_sf"/>
</dbReference>
<feature type="region of interest" description="Disordered" evidence="1">
    <location>
        <begin position="89"/>
        <end position="115"/>
    </location>
</feature>
<dbReference type="OrthoDB" id="2567806at2759"/>
<keyword evidence="4" id="KW-1185">Reference proteome</keyword>
<dbReference type="Gene3D" id="3.30.1250.10">
    <property type="entry name" value="Ribosome maturation protein SBDS, N-terminal domain"/>
    <property type="match status" value="1"/>
</dbReference>
<proteinExistence type="predicted"/>
<dbReference type="Pfam" id="PF01172">
    <property type="entry name" value="SBDS_N"/>
    <property type="match status" value="1"/>
</dbReference>
<evidence type="ECO:0000313" key="3">
    <source>
        <dbReference type="EMBL" id="OQD74694.1"/>
    </source>
</evidence>
<dbReference type="PANTHER" id="PTHR10927">
    <property type="entry name" value="RIBOSOME MATURATION PROTEIN SBDS"/>
    <property type="match status" value="1"/>
</dbReference>
<dbReference type="InterPro" id="IPR039100">
    <property type="entry name" value="Sdo1/SBDS-like"/>
</dbReference>
<sequence length="115" mass="12812">MPRANDLATKVFYKGESDDFVVFVDDVEILKKWRIDRSIPLADVLNGWKIFVTHSHGAQGVLDTASNAALENEFGTKKEDECMVKILEGGELQTNTNREREGSKNDSKGPMAIGR</sequence>
<gene>
    <name evidence="3" type="ORF">PENDEC_c010G03288</name>
</gene>
<dbReference type="InterPro" id="IPR019783">
    <property type="entry name" value="SDO1/SBDS_N"/>
</dbReference>
<dbReference type="STRING" id="69771.A0A1V6PCG1"/>
<reference evidence="4" key="1">
    <citation type="journal article" date="2017" name="Nat. Microbiol.">
        <title>Global analysis of biosynthetic gene clusters reveals vast potential of secondary metabolite production in Penicillium species.</title>
        <authorList>
            <person name="Nielsen J.C."/>
            <person name="Grijseels S."/>
            <person name="Prigent S."/>
            <person name="Ji B."/>
            <person name="Dainat J."/>
            <person name="Nielsen K.F."/>
            <person name="Frisvad J.C."/>
            <person name="Workman M."/>
            <person name="Nielsen J."/>
        </authorList>
    </citation>
    <scope>NUCLEOTIDE SEQUENCE [LARGE SCALE GENOMIC DNA]</scope>
    <source>
        <strain evidence="4">IBT 11843</strain>
    </source>
</reference>
<feature type="domain" description="Ribosome maturation protein SDO1/SBDS N-terminal" evidence="2">
    <location>
        <begin position="8"/>
        <end position="100"/>
    </location>
</feature>
<evidence type="ECO:0000313" key="4">
    <source>
        <dbReference type="Proteomes" id="UP000191522"/>
    </source>
</evidence>
<evidence type="ECO:0000259" key="2">
    <source>
        <dbReference type="Pfam" id="PF01172"/>
    </source>
</evidence>
<dbReference type="SUPFAM" id="SSF89895">
    <property type="entry name" value="FYSH domain"/>
    <property type="match status" value="1"/>
</dbReference>
<feature type="compositionally biased region" description="Basic and acidic residues" evidence="1">
    <location>
        <begin position="97"/>
        <end position="107"/>
    </location>
</feature>
<dbReference type="AlphaFoldDB" id="A0A1V6PCG1"/>
<organism evidence="3 4">
    <name type="scientific">Penicillium decumbens</name>
    <dbReference type="NCBI Taxonomy" id="69771"/>
    <lineage>
        <taxon>Eukaryota</taxon>
        <taxon>Fungi</taxon>
        <taxon>Dikarya</taxon>
        <taxon>Ascomycota</taxon>
        <taxon>Pezizomycotina</taxon>
        <taxon>Eurotiomycetes</taxon>
        <taxon>Eurotiomycetidae</taxon>
        <taxon>Eurotiales</taxon>
        <taxon>Aspergillaceae</taxon>
        <taxon>Penicillium</taxon>
    </lineage>
</organism>
<protein>
    <recommendedName>
        <fullName evidence="2">Ribosome maturation protein SDO1/SBDS N-terminal domain-containing protein</fullName>
    </recommendedName>
</protein>